<dbReference type="EMBL" id="LR877160">
    <property type="protein sequence ID" value="CAD2220064.1"/>
    <property type="molecule type" value="Genomic_DNA"/>
</dbReference>
<feature type="transmembrane region" description="Helical" evidence="1">
    <location>
        <begin position="25"/>
        <end position="51"/>
    </location>
</feature>
<keyword evidence="1" id="KW-0812">Transmembrane</keyword>
<dbReference type="VEuPathDB" id="TriTrypDB:ADEAN_000757800"/>
<keyword evidence="1" id="KW-0472">Membrane</keyword>
<gene>
    <name evidence="2" type="ORF">ADEAN_000757800</name>
</gene>
<keyword evidence="3" id="KW-1185">Reference proteome</keyword>
<evidence type="ECO:0000313" key="3">
    <source>
        <dbReference type="Proteomes" id="UP000515908"/>
    </source>
</evidence>
<proteinExistence type="predicted"/>
<name>A0A7G2CMA9_9TRYP</name>
<feature type="transmembrane region" description="Helical" evidence="1">
    <location>
        <begin position="192"/>
        <end position="215"/>
    </location>
</feature>
<dbReference type="OrthoDB" id="248531at2759"/>
<protein>
    <recommendedName>
        <fullName evidence="4">Tetraspanin family</fullName>
    </recommendedName>
</protein>
<dbReference type="AlphaFoldDB" id="A0A7G2CMA9"/>
<sequence>MAVILGTLLGLTTIGSFIEYKSRQILLWLLHGAFLILWFIALTVLLGMTVWTEVRLFHRLREKDQTKNLEVSVVLDRWETAVWYSRHNDNNNHNVSNKTEDVIPSTWLCELQQRFNCTGFVHGCCIPELCYDLSAIPDYFYQVCPFCPPSDEAYYVYNKSNPDDGELVSNTTFYFGNQTCTTLITSNIHYHVLAFTIVVVVSYVLLWCGVALLYFTRQSSASLRRWGSTIVVEGG</sequence>
<accession>A0A7G2CMA9</accession>
<organism evidence="2 3">
    <name type="scientific">Angomonas deanei</name>
    <dbReference type="NCBI Taxonomy" id="59799"/>
    <lineage>
        <taxon>Eukaryota</taxon>
        <taxon>Discoba</taxon>
        <taxon>Euglenozoa</taxon>
        <taxon>Kinetoplastea</taxon>
        <taxon>Metakinetoplastina</taxon>
        <taxon>Trypanosomatida</taxon>
        <taxon>Trypanosomatidae</taxon>
        <taxon>Strigomonadinae</taxon>
        <taxon>Angomonas</taxon>
    </lineage>
</organism>
<keyword evidence="1" id="KW-1133">Transmembrane helix</keyword>
<reference evidence="2 3" key="1">
    <citation type="submission" date="2020-08" db="EMBL/GenBank/DDBJ databases">
        <authorList>
            <person name="Newling K."/>
            <person name="Davey J."/>
            <person name="Forrester S."/>
        </authorList>
    </citation>
    <scope>NUCLEOTIDE SEQUENCE [LARGE SCALE GENOMIC DNA]</scope>
    <source>
        <strain evidence="3">Crithidia deanei Carvalho (ATCC PRA-265)</strain>
    </source>
</reference>
<evidence type="ECO:0000256" key="1">
    <source>
        <dbReference type="SAM" id="Phobius"/>
    </source>
</evidence>
<evidence type="ECO:0008006" key="4">
    <source>
        <dbReference type="Google" id="ProtNLM"/>
    </source>
</evidence>
<evidence type="ECO:0000313" key="2">
    <source>
        <dbReference type="EMBL" id="CAD2220064.1"/>
    </source>
</evidence>
<dbReference type="Proteomes" id="UP000515908">
    <property type="component" value="Chromosome 16"/>
</dbReference>